<reference evidence="3" key="1">
    <citation type="submission" date="2011-07" db="EMBL/GenBank/DDBJ databases">
        <title>Divergent evolution of antigenic variation in African trypanosomes.</title>
        <authorList>
            <person name="Jackson A.P."/>
            <person name="Berry A."/>
            <person name="Allison H.C."/>
            <person name="Burton P."/>
            <person name="Anderson J."/>
            <person name="Aslett M."/>
            <person name="Brown R."/>
            <person name="Corton N."/>
            <person name="Harris D."/>
            <person name="Hauser H."/>
            <person name="Gamble J."/>
            <person name="Gilderthorp R."/>
            <person name="McQuillan J."/>
            <person name="Quail M.A."/>
            <person name="Sanders M."/>
            <person name="Van Tonder A."/>
            <person name="Ginger M.L."/>
            <person name="Donelson J.E."/>
            <person name="Field M.C."/>
            <person name="Barry J.D."/>
            <person name="Berriman M."/>
            <person name="Hertz-Fowler C."/>
        </authorList>
    </citation>
    <scope>NUCLEOTIDE SEQUENCE [LARGE SCALE GENOMIC DNA]</scope>
    <source>
        <strain evidence="3">IL3000</strain>
    </source>
</reference>
<comment type="caution">
    <text evidence="2">The sequence shown here is derived from an EMBL/GenBank/DDBJ whole genome shotgun (WGS) entry which is preliminary data.</text>
</comment>
<accession>F9WE65</accession>
<dbReference type="Proteomes" id="UP000000702">
    <property type="component" value="Unassembled WGS sequence"/>
</dbReference>
<evidence type="ECO:0000313" key="2">
    <source>
        <dbReference type="EMBL" id="CCD15571.1"/>
    </source>
</evidence>
<feature type="region of interest" description="Disordered" evidence="1">
    <location>
        <begin position="190"/>
        <end position="213"/>
    </location>
</feature>
<dbReference type="EMBL" id="CAEQ01001957">
    <property type="protein sequence ID" value="CCD15571.1"/>
    <property type="molecule type" value="Genomic_DNA"/>
</dbReference>
<dbReference type="VEuPathDB" id="TriTrypDB:TcIL3000_0_60570"/>
<sequence>MTAHPARSLQGKNKAPPPKKKKEARKQKTPIGKRPAARGGPSPKEVQKEPPPKVNWSGIKQFTTAMLRDVGVVLLEGMGDRENINLYDFLKPHHPDLDPDLSRFTLEDFFRSPHRRIPDRAQREAIQRHIPHLMKQLREDILKTIRYLGKHGIWRLEGLLWWKPRTPLKPIPQRILDDAIYWAYRLPSNAPPPRSEKHRILGHRRPPPPPSKKVWTMRSRLRDILKERCKTWEDVSLAEFLLEECAFRFEDQPRPKGSLHDFLQDPAQYLHHEEARERVLQEMPAKLEDLKGRVLRDGAFLHEKGLKVLGQWLDCLRLGESLTYATTRILNGVVNQIFDKPYEDTRE</sequence>
<reference evidence="2 3" key="2">
    <citation type="journal article" date="2012" name="Proc. Natl. Acad. Sci. U.S.A.">
        <title>Antigenic diversity is generated by distinct evolutionary mechanisms in African trypanosome species.</title>
        <authorList>
            <person name="Jackson A.P."/>
            <person name="Berry A."/>
            <person name="Aslett M."/>
            <person name="Allison H.C."/>
            <person name="Burton P."/>
            <person name="Vavrova-Anderson J."/>
            <person name="Brown R."/>
            <person name="Browne H."/>
            <person name="Corton N."/>
            <person name="Hauser H."/>
            <person name="Gamble J."/>
            <person name="Gilderthorp R."/>
            <person name="Marcello L."/>
            <person name="McQuillan J."/>
            <person name="Otto T.D."/>
            <person name="Quail M.A."/>
            <person name="Sanders M.J."/>
            <person name="van Tonder A."/>
            <person name="Ginger M.L."/>
            <person name="Field M.C."/>
            <person name="Barry J.D."/>
            <person name="Hertz-Fowler C."/>
            <person name="Berriman M."/>
        </authorList>
    </citation>
    <scope>NUCLEOTIDE SEQUENCE [LARGE SCALE GENOMIC DNA]</scope>
    <source>
        <strain evidence="2 3">IL3000</strain>
    </source>
</reference>
<dbReference type="AlphaFoldDB" id="F9WE65"/>
<proteinExistence type="predicted"/>
<gene>
    <name evidence="2" type="ORF">TCIL3000_0_60570</name>
</gene>
<name>F9WE65_TRYCI</name>
<feature type="compositionally biased region" description="Basic residues" evidence="1">
    <location>
        <begin position="17"/>
        <end position="28"/>
    </location>
</feature>
<evidence type="ECO:0000256" key="1">
    <source>
        <dbReference type="SAM" id="MobiDB-lite"/>
    </source>
</evidence>
<protein>
    <submittedName>
        <fullName evidence="2">WGS project CAEQ00000000 data, annotated contig 2443</fullName>
    </submittedName>
</protein>
<organism evidence="2 3">
    <name type="scientific">Trypanosoma congolense (strain IL3000)</name>
    <dbReference type="NCBI Taxonomy" id="1068625"/>
    <lineage>
        <taxon>Eukaryota</taxon>
        <taxon>Discoba</taxon>
        <taxon>Euglenozoa</taxon>
        <taxon>Kinetoplastea</taxon>
        <taxon>Metakinetoplastina</taxon>
        <taxon>Trypanosomatida</taxon>
        <taxon>Trypanosomatidae</taxon>
        <taxon>Trypanosoma</taxon>
        <taxon>Nannomonas</taxon>
    </lineage>
</organism>
<feature type="region of interest" description="Disordered" evidence="1">
    <location>
        <begin position="1"/>
        <end position="56"/>
    </location>
</feature>
<evidence type="ECO:0000313" key="3">
    <source>
        <dbReference type="Proteomes" id="UP000000702"/>
    </source>
</evidence>
<keyword evidence="3" id="KW-1185">Reference proteome</keyword>